<dbReference type="PANTHER" id="PTHR30203:SF30">
    <property type="entry name" value="OUTER MEMBRANE PROTEIN-RELATED"/>
    <property type="match status" value="1"/>
</dbReference>
<sequence>MRAALAADPRRRQIDIAAEQSALRLRNLDAERLPQLAAAGQAQYQSDVPRVPLALPNVRVPSPPHDTYDAHAEAQLSLLDPTRAARRGAERAQLAETQAGVRASLFALRQEVVESFFAAAALDARHATLAATLVELEARLRDAVVRVRGGAALPSDTASIAATLLQRRQDLLQADADRRAALARLAELTDAAPDTNAPLALPDLAAAAARARASLDSVRARPEYAQLEATRERLARQAELQTARERPQISAFARAGYGRPGLNPLATAFDTYWLGGVQLRWTPWTWGTAAREREAITLQREVVDANEAALTRQLRRAVEGDLATIDRVAATMALDDGIVALREGVERETRARLGEGVVTAAEYASREAELLAARLARDEHRVALAAARARFLTTLGLEIP</sequence>
<dbReference type="HOGENOM" id="CLU_637521_0_0_0"/>
<evidence type="ECO:0000313" key="1">
    <source>
        <dbReference type="EMBL" id="AHG89316.1"/>
    </source>
</evidence>
<dbReference type="STRING" id="861299.J421_1779"/>
<dbReference type="AlphaFoldDB" id="W0REV5"/>
<dbReference type="EMBL" id="CP007128">
    <property type="protein sequence ID" value="AHG89316.1"/>
    <property type="molecule type" value="Genomic_DNA"/>
</dbReference>
<dbReference type="KEGG" id="gba:J421_1779"/>
<dbReference type="RefSeq" id="WP_025410819.1">
    <property type="nucleotide sequence ID" value="NZ_CP007128.1"/>
</dbReference>
<dbReference type="OrthoDB" id="976750at2"/>
<evidence type="ECO:0000313" key="2">
    <source>
        <dbReference type="Proteomes" id="UP000019151"/>
    </source>
</evidence>
<accession>W0REV5</accession>
<reference evidence="1 2" key="1">
    <citation type="journal article" date="2014" name="Genome Announc.">
        <title>Genome Sequence and Methylome of Soil Bacterium Gemmatirosa kalamazoonensis KBS708T, a Member of the Rarely Cultivated Gemmatimonadetes Phylum.</title>
        <authorList>
            <person name="Debruyn J.M."/>
            <person name="Radosevich M."/>
            <person name="Wommack K.E."/>
            <person name="Polson S.W."/>
            <person name="Hauser L.J."/>
            <person name="Fawaz M.N."/>
            <person name="Korlach J."/>
            <person name="Tsai Y.C."/>
        </authorList>
    </citation>
    <scope>NUCLEOTIDE SEQUENCE [LARGE SCALE GENOMIC DNA]</scope>
    <source>
        <strain evidence="1 2">KBS708</strain>
    </source>
</reference>
<dbReference type="Proteomes" id="UP000019151">
    <property type="component" value="Chromosome"/>
</dbReference>
<dbReference type="eggNOG" id="COG1538">
    <property type="taxonomic scope" value="Bacteria"/>
</dbReference>
<organism evidence="1 2">
    <name type="scientific">Gemmatirosa kalamazoonensis</name>
    <dbReference type="NCBI Taxonomy" id="861299"/>
    <lineage>
        <taxon>Bacteria</taxon>
        <taxon>Pseudomonadati</taxon>
        <taxon>Gemmatimonadota</taxon>
        <taxon>Gemmatimonadia</taxon>
        <taxon>Gemmatimonadales</taxon>
        <taxon>Gemmatimonadaceae</taxon>
        <taxon>Gemmatirosa</taxon>
    </lineage>
</organism>
<dbReference type="SUPFAM" id="SSF56954">
    <property type="entry name" value="Outer membrane efflux proteins (OEP)"/>
    <property type="match status" value="1"/>
</dbReference>
<name>W0REV5_9BACT</name>
<protein>
    <submittedName>
        <fullName evidence="1">Outer membrane efflux protein</fullName>
    </submittedName>
</protein>
<dbReference type="InterPro" id="IPR010131">
    <property type="entry name" value="MdtP/NodT-like"/>
</dbReference>
<proteinExistence type="predicted"/>
<gene>
    <name evidence="1" type="ORF">J421_1779</name>
</gene>
<dbReference type="Gene3D" id="1.20.1600.10">
    <property type="entry name" value="Outer membrane efflux proteins (OEP)"/>
    <property type="match status" value="1"/>
</dbReference>
<dbReference type="GO" id="GO:0015562">
    <property type="term" value="F:efflux transmembrane transporter activity"/>
    <property type="evidence" value="ECO:0007669"/>
    <property type="project" value="InterPro"/>
</dbReference>
<keyword evidence="2" id="KW-1185">Reference proteome</keyword>
<dbReference type="PANTHER" id="PTHR30203">
    <property type="entry name" value="OUTER MEMBRANE CATION EFFLUX PROTEIN"/>
    <property type="match status" value="1"/>
</dbReference>
<dbReference type="InParanoid" id="W0REV5"/>